<dbReference type="InterPro" id="IPR029061">
    <property type="entry name" value="THDP-binding"/>
</dbReference>
<dbReference type="GO" id="GO:0006086">
    <property type="term" value="P:pyruvate decarboxylation to acetyl-CoA"/>
    <property type="evidence" value="ECO:0007669"/>
    <property type="project" value="TreeGrafter"/>
</dbReference>
<dbReference type="InterPro" id="IPR050642">
    <property type="entry name" value="PDH_E1_Alpha_Subunit"/>
</dbReference>
<sequence length="309" mass="34074">MKQLPIYQDLFKKALRIRLVEEDIISRYHTDKIQSPVHLSIGQEAVAVGICEALTPSDLLFSTYRSHAFYLAKGGSLNAMMAELYGRVDGCCKGKGGSMHLAAPEVGFVGTSAVVASSISNAVGSALAAKLLNKNQINVVVFGDGATEEGSYHESLNYAALHQIPLIFVCENNQYAVHSSLDERQSYQILAHANTYGIETHKLESGYDFVAVADYMKTLVASVKKRPRPVFIEIHTCRYKEHVGPGEDFSGGYRTEQAVDEWKSKDPLVIDNETISLFKEALLAEIEDSVNFAENSPLPTQQHLLEDIF</sequence>
<name>A0A3E0UCV6_9GAMM</name>
<keyword evidence="3" id="KW-0786">Thiamine pyrophosphate</keyword>
<evidence type="ECO:0000313" key="6">
    <source>
        <dbReference type="Proteomes" id="UP000256999"/>
    </source>
</evidence>
<comment type="cofactor">
    <cofactor evidence="1">
        <name>thiamine diphosphate</name>
        <dbReference type="ChEBI" id="CHEBI:58937"/>
    </cofactor>
</comment>
<evidence type="ECO:0000256" key="3">
    <source>
        <dbReference type="ARBA" id="ARBA00023052"/>
    </source>
</evidence>
<dbReference type="CDD" id="cd02000">
    <property type="entry name" value="TPP_E1_PDC_ADC_BCADC"/>
    <property type="match status" value="1"/>
</dbReference>
<dbReference type="GO" id="GO:0004739">
    <property type="term" value="F:pyruvate dehydrogenase (acetyl-transferring) activity"/>
    <property type="evidence" value="ECO:0007669"/>
    <property type="project" value="TreeGrafter"/>
</dbReference>
<feature type="domain" description="Dehydrogenase E1 component" evidence="4">
    <location>
        <begin position="14"/>
        <end position="270"/>
    </location>
</feature>
<dbReference type="AlphaFoldDB" id="A0A3E0UCV6"/>
<gene>
    <name evidence="5" type="ORF">DXX92_05335</name>
</gene>
<dbReference type="PANTHER" id="PTHR11516">
    <property type="entry name" value="PYRUVATE DEHYDROGENASE E1 COMPONENT, ALPHA SUBUNIT BACTERIAL AND ORGANELLAR"/>
    <property type="match status" value="1"/>
</dbReference>
<organism evidence="5 6">
    <name type="scientific">Thalassotalea euphylliae</name>
    <dbReference type="NCBI Taxonomy" id="1655234"/>
    <lineage>
        <taxon>Bacteria</taxon>
        <taxon>Pseudomonadati</taxon>
        <taxon>Pseudomonadota</taxon>
        <taxon>Gammaproteobacteria</taxon>
        <taxon>Alteromonadales</taxon>
        <taxon>Colwelliaceae</taxon>
        <taxon>Thalassotalea</taxon>
    </lineage>
</organism>
<evidence type="ECO:0000256" key="2">
    <source>
        <dbReference type="ARBA" id="ARBA00023002"/>
    </source>
</evidence>
<keyword evidence="2" id="KW-0560">Oxidoreductase</keyword>
<dbReference type="PANTHER" id="PTHR11516:SF60">
    <property type="entry name" value="PYRUVATE DEHYDROGENASE E1 COMPONENT SUBUNIT ALPHA"/>
    <property type="match status" value="1"/>
</dbReference>
<dbReference type="Proteomes" id="UP000256999">
    <property type="component" value="Unassembled WGS sequence"/>
</dbReference>
<evidence type="ECO:0000313" key="5">
    <source>
        <dbReference type="EMBL" id="REL34828.1"/>
    </source>
</evidence>
<dbReference type="Gene3D" id="3.40.50.970">
    <property type="match status" value="1"/>
</dbReference>
<evidence type="ECO:0000259" key="4">
    <source>
        <dbReference type="Pfam" id="PF00676"/>
    </source>
</evidence>
<protein>
    <submittedName>
        <fullName evidence="5">Thiamine pyrophosphate-dependent dehydrogenase E1 component subunit alpha</fullName>
    </submittedName>
</protein>
<evidence type="ECO:0000256" key="1">
    <source>
        <dbReference type="ARBA" id="ARBA00001964"/>
    </source>
</evidence>
<comment type="caution">
    <text evidence="5">The sequence shown here is derived from an EMBL/GenBank/DDBJ whole genome shotgun (WGS) entry which is preliminary data.</text>
</comment>
<dbReference type="SUPFAM" id="SSF52518">
    <property type="entry name" value="Thiamin diphosphate-binding fold (THDP-binding)"/>
    <property type="match status" value="1"/>
</dbReference>
<dbReference type="EMBL" id="QUOV01000001">
    <property type="protein sequence ID" value="REL34828.1"/>
    <property type="molecule type" value="Genomic_DNA"/>
</dbReference>
<dbReference type="Pfam" id="PF00676">
    <property type="entry name" value="E1_dh"/>
    <property type="match status" value="1"/>
</dbReference>
<proteinExistence type="predicted"/>
<reference evidence="5 6" key="1">
    <citation type="submission" date="2018-08" db="EMBL/GenBank/DDBJ databases">
        <title>Thalassotalea euphylliae genome.</title>
        <authorList>
            <person name="Summers S."/>
            <person name="Rice S.A."/>
            <person name="Freckelton M.L."/>
            <person name="Nedved B.T."/>
            <person name="Hadfield M.G."/>
        </authorList>
    </citation>
    <scope>NUCLEOTIDE SEQUENCE [LARGE SCALE GENOMIC DNA]</scope>
    <source>
        <strain evidence="5 6">H2</strain>
    </source>
</reference>
<dbReference type="RefSeq" id="WP_115999503.1">
    <property type="nucleotide sequence ID" value="NZ_QUOV01000001.1"/>
</dbReference>
<accession>A0A3E0UCV6</accession>
<dbReference type="InterPro" id="IPR001017">
    <property type="entry name" value="DH_E1"/>
</dbReference>
<dbReference type="OrthoDB" id="9780894at2"/>